<dbReference type="PANTHER" id="PTHR12149:SF8">
    <property type="entry name" value="PROTEIN-RIBULOSAMINE 3-KINASE"/>
    <property type="match status" value="1"/>
</dbReference>
<keyword evidence="2" id="KW-0808">Transferase</keyword>
<dbReference type="Gene3D" id="3.30.200.20">
    <property type="entry name" value="Phosphorylase Kinase, domain 1"/>
    <property type="match status" value="1"/>
</dbReference>
<evidence type="ECO:0000256" key="2">
    <source>
        <dbReference type="PIRNR" id="PIRNR006221"/>
    </source>
</evidence>
<dbReference type="InterPro" id="IPR016477">
    <property type="entry name" value="Fructo-/Ketosamine-3-kinase"/>
</dbReference>
<dbReference type="Gene3D" id="3.90.1200.10">
    <property type="match status" value="1"/>
</dbReference>
<reference evidence="3" key="2">
    <citation type="submission" date="2021-04" db="EMBL/GenBank/DDBJ databases">
        <authorList>
            <person name="Karlyshev A.V."/>
        </authorList>
    </citation>
    <scope>NUCLEOTIDE SEQUENCE</scope>
    <source>
        <strain evidence="3">LMG 29479</strain>
    </source>
</reference>
<dbReference type="EMBL" id="JAGQFT010000003">
    <property type="protein sequence ID" value="MBR0561107.1"/>
    <property type="molecule type" value="Genomic_DNA"/>
</dbReference>
<dbReference type="PANTHER" id="PTHR12149">
    <property type="entry name" value="FRUCTOSAMINE 3 KINASE-RELATED PROTEIN"/>
    <property type="match status" value="1"/>
</dbReference>
<evidence type="ECO:0000313" key="5">
    <source>
        <dbReference type="Proteomes" id="UP000675747"/>
    </source>
</evidence>
<dbReference type="Pfam" id="PF03881">
    <property type="entry name" value="Fructosamin_kin"/>
    <property type="match status" value="1"/>
</dbReference>
<dbReference type="PIRSF" id="PIRSF006221">
    <property type="entry name" value="Ketosamine-3-kinase"/>
    <property type="match status" value="1"/>
</dbReference>
<dbReference type="GO" id="GO:0016301">
    <property type="term" value="F:kinase activity"/>
    <property type="evidence" value="ECO:0007669"/>
    <property type="project" value="UniProtKB-UniRule"/>
</dbReference>
<keyword evidence="2 3" id="KW-0418">Kinase</keyword>
<name>A0A8J7VQR3_9GAMM</name>
<accession>A0A8J7VQR3</accession>
<comment type="caution">
    <text evidence="3">The sequence shown here is derived from an EMBL/GenBank/DDBJ whole genome shotgun (WGS) entry which is preliminary data.</text>
</comment>
<dbReference type="Proteomes" id="UP000675747">
    <property type="component" value="Unassembled WGS sequence"/>
</dbReference>
<reference evidence="4 5" key="1">
    <citation type="journal article" date="2021" name="Microbiol. Resour. Announc.">
        <title>Draft Genome Sequence of Coralloluteibacterium stylophorae LMG 29479T.</title>
        <authorList>
            <person name="Karlyshev A.V."/>
            <person name="Kudryashova E.B."/>
            <person name="Ariskina E.V."/>
            <person name="Conroy A.P."/>
            <person name="Abidueva E.Y."/>
        </authorList>
    </citation>
    <scope>NUCLEOTIDE SEQUENCE [LARGE SCALE GENOMIC DNA]</scope>
    <source>
        <strain evidence="4 5">LMG 29479</strain>
    </source>
</reference>
<comment type="similarity">
    <text evidence="1 2">Belongs to the fructosamine kinase family.</text>
</comment>
<protein>
    <submittedName>
        <fullName evidence="3">Fructosamine kinase family protein</fullName>
    </submittedName>
</protein>
<dbReference type="InterPro" id="IPR011009">
    <property type="entry name" value="Kinase-like_dom_sf"/>
</dbReference>
<dbReference type="RefSeq" id="WP_211925077.1">
    <property type="nucleotide sequence ID" value="NZ_JAGQFT020000009.1"/>
</dbReference>
<dbReference type="SUPFAM" id="SSF56112">
    <property type="entry name" value="Protein kinase-like (PK-like)"/>
    <property type="match status" value="1"/>
</dbReference>
<dbReference type="AlphaFoldDB" id="A0A8J7VQR3"/>
<proteinExistence type="inferred from homology"/>
<dbReference type="EMBL" id="JAGQFT020000009">
    <property type="protein sequence ID" value="MBS7458100.1"/>
    <property type="molecule type" value="Genomic_DNA"/>
</dbReference>
<evidence type="ECO:0000313" key="3">
    <source>
        <dbReference type="EMBL" id="MBR0561107.1"/>
    </source>
</evidence>
<evidence type="ECO:0000256" key="1">
    <source>
        <dbReference type="ARBA" id="ARBA00009460"/>
    </source>
</evidence>
<sequence length="268" mass="28514">MDGALRTRIDALGDGLHRIALGDGRRAVVKHRRAAPRGFFAMEAHGLGLLAAAAALRVPAVLAVADDALALEDLGRGRPGHEAWARAGAGLARLHARHGARFGLDRDGWCGAGAQANTPMDDGWRFFAECRLLPQARRARDAGLLDARDAGAVERLCAALPARVPAQPPSLVHGDLWTANLHGCADGDLALIDAAAAHHGWAETDLAMLTLFGSPPQRFFDAYQAAAGIDARWRGRAGLYNLYHLLNHLNLFGAGYRDAVRATLAAWA</sequence>
<organism evidence="3">
    <name type="scientific">Coralloluteibacterium stylophorae</name>
    <dbReference type="NCBI Taxonomy" id="1776034"/>
    <lineage>
        <taxon>Bacteria</taxon>
        <taxon>Pseudomonadati</taxon>
        <taxon>Pseudomonadota</taxon>
        <taxon>Gammaproteobacteria</taxon>
        <taxon>Lysobacterales</taxon>
        <taxon>Lysobacteraceae</taxon>
        <taxon>Coralloluteibacterium</taxon>
    </lineage>
</organism>
<evidence type="ECO:0000313" key="4">
    <source>
        <dbReference type="EMBL" id="MBS7458100.1"/>
    </source>
</evidence>
<keyword evidence="5" id="KW-1185">Reference proteome</keyword>
<gene>
    <name evidence="3" type="ORF">KB893_01030</name>
    <name evidence="4" type="ORF">KB893_013250</name>
</gene>